<protein>
    <submittedName>
        <fullName evidence="6">L-alanine-DL-glutamate epimerase-like enolase superfamily enzyme</fullName>
    </submittedName>
</protein>
<dbReference type="Gene3D" id="3.20.20.120">
    <property type="entry name" value="Enolase-like C-terminal domain"/>
    <property type="match status" value="1"/>
</dbReference>
<dbReference type="SMART" id="SM00922">
    <property type="entry name" value="MR_MLE"/>
    <property type="match status" value="1"/>
</dbReference>
<sequence length="387" mass="41750">MSAETQASIVSARLRVLRAATGDGIAMSFAPLTHRSMVLVELATADGRVGFGESWTNYPAWATTERVATLREGVLPLVLGQDSRRITELQRRLVAALEPVGRQWGAPGPIMQAISAVDIALWDLHGRTAGQAISSLVGGRVRDESPVYASSLGPKGVAQQGKRCVNDGHTAVKVKLGFDRERDERILAEAREAIGPDIELYADANQAWSVDEAARMAPVLAAFDVAWLEEPVRGNRLDELEELHRRTGMMIATGENVYGREEFRRYAASPAIAILQPDIAKTGGFTEALAICQLADAYRKPVLPHLYGGAVAFAATLQLAACAPAVQGVEYDIRDNPLRDPLLIDAPRPRRGRIPLPTGSGLGIDLDPSAVLKRTEPEDPSEEELSA</sequence>
<dbReference type="PROSITE" id="PS00909">
    <property type="entry name" value="MR_MLE_2"/>
    <property type="match status" value="1"/>
</dbReference>
<dbReference type="InterPro" id="IPR046945">
    <property type="entry name" value="RHMD-like"/>
</dbReference>
<dbReference type="InterPro" id="IPR013341">
    <property type="entry name" value="Mandelate_racemase_N_dom"/>
</dbReference>
<dbReference type="GO" id="GO:0016836">
    <property type="term" value="F:hydro-lyase activity"/>
    <property type="evidence" value="ECO:0007669"/>
    <property type="project" value="TreeGrafter"/>
</dbReference>
<keyword evidence="7" id="KW-1185">Reference proteome</keyword>
<feature type="compositionally biased region" description="Acidic residues" evidence="4">
    <location>
        <begin position="378"/>
        <end position="387"/>
    </location>
</feature>
<organism evidence="6 7">
    <name type="scientific">Saccharopolyspora phatthalungensis</name>
    <dbReference type="NCBI Taxonomy" id="664693"/>
    <lineage>
        <taxon>Bacteria</taxon>
        <taxon>Bacillati</taxon>
        <taxon>Actinomycetota</taxon>
        <taxon>Actinomycetes</taxon>
        <taxon>Pseudonocardiales</taxon>
        <taxon>Pseudonocardiaceae</taxon>
        <taxon>Saccharopolyspora</taxon>
    </lineage>
</organism>
<evidence type="ECO:0000256" key="4">
    <source>
        <dbReference type="SAM" id="MobiDB-lite"/>
    </source>
</evidence>
<dbReference type="InterPro" id="IPR029065">
    <property type="entry name" value="Enolase_C-like"/>
</dbReference>
<dbReference type="AlphaFoldDB" id="A0A840QKG3"/>
<dbReference type="InterPro" id="IPR013342">
    <property type="entry name" value="Mandelate_racemase_C"/>
</dbReference>
<dbReference type="InterPro" id="IPR036849">
    <property type="entry name" value="Enolase-like_C_sf"/>
</dbReference>
<dbReference type="CDD" id="cd03316">
    <property type="entry name" value="MR_like"/>
    <property type="match status" value="1"/>
</dbReference>
<dbReference type="SFLD" id="SFLDS00001">
    <property type="entry name" value="Enolase"/>
    <property type="match status" value="1"/>
</dbReference>
<evidence type="ECO:0000256" key="1">
    <source>
        <dbReference type="ARBA" id="ARBA00001946"/>
    </source>
</evidence>
<dbReference type="SUPFAM" id="SSF51604">
    <property type="entry name" value="Enolase C-terminal domain-like"/>
    <property type="match status" value="1"/>
</dbReference>
<name>A0A840QKG3_9PSEU</name>
<proteinExistence type="predicted"/>
<dbReference type="GO" id="GO:0016052">
    <property type="term" value="P:carbohydrate catabolic process"/>
    <property type="evidence" value="ECO:0007669"/>
    <property type="project" value="TreeGrafter"/>
</dbReference>
<keyword evidence="3" id="KW-0460">Magnesium</keyword>
<feature type="region of interest" description="Disordered" evidence="4">
    <location>
        <begin position="346"/>
        <end position="387"/>
    </location>
</feature>
<dbReference type="GO" id="GO:0009063">
    <property type="term" value="P:amino acid catabolic process"/>
    <property type="evidence" value="ECO:0007669"/>
    <property type="project" value="InterPro"/>
</dbReference>
<dbReference type="SFLD" id="SFLDG00179">
    <property type="entry name" value="mandelate_racemase"/>
    <property type="match status" value="1"/>
</dbReference>
<keyword evidence="2" id="KW-0479">Metal-binding</keyword>
<accession>A0A840QKG3</accession>
<reference evidence="6 7" key="1">
    <citation type="submission" date="2020-08" db="EMBL/GenBank/DDBJ databases">
        <title>Sequencing the genomes of 1000 actinobacteria strains.</title>
        <authorList>
            <person name="Klenk H.-P."/>
        </authorList>
    </citation>
    <scope>NUCLEOTIDE SEQUENCE [LARGE SCALE GENOMIC DNA]</scope>
    <source>
        <strain evidence="6 7">DSM 45584</strain>
    </source>
</reference>
<dbReference type="Pfam" id="PF02746">
    <property type="entry name" value="MR_MLE_N"/>
    <property type="match status" value="1"/>
</dbReference>
<dbReference type="SUPFAM" id="SSF54826">
    <property type="entry name" value="Enolase N-terminal domain-like"/>
    <property type="match status" value="1"/>
</dbReference>
<dbReference type="GO" id="GO:0000287">
    <property type="term" value="F:magnesium ion binding"/>
    <property type="evidence" value="ECO:0007669"/>
    <property type="project" value="TreeGrafter"/>
</dbReference>
<dbReference type="InterPro" id="IPR029017">
    <property type="entry name" value="Enolase-like_N"/>
</dbReference>
<dbReference type="PANTHER" id="PTHR13794">
    <property type="entry name" value="ENOLASE SUPERFAMILY, MANDELATE RACEMASE"/>
    <property type="match status" value="1"/>
</dbReference>
<dbReference type="RefSeq" id="WP_184730939.1">
    <property type="nucleotide sequence ID" value="NZ_JACHIW010000002.1"/>
</dbReference>
<evidence type="ECO:0000256" key="2">
    <source>
        <dbReference type="ARBA" id="ARBA00022723"/>
    </source>
</evidence>
<comment type="caution">
    <text evidence="6">The sequence shown here is derived from an EMBL/GenBank/DDBJ whole genome shotgun (WGS) entry which is preliminary data.</text>
</comment>
<dbReference type="InterPro" id="IPR018110">
    <property type="entry name" value="Mandel_Rmase/mucon_lact_enz_CS"/>
</dbReference>
<dbReference type="EMBL" id="JACHIW010000002">
    <property type="protein sequence ID" value="MBB5158883.1"/>
    <property type="molecule type" value="Genomic_DNA"/>
</dbReference>
<comment type="cofactor">
    <cofactor evidence="1">
        <name>Mg(2+)</name>
        <dbReference type="ChEBI" id="CHEBI:18420"/>
    </cofactor>
</comment>
<evidence type="ECO:0000256" key="3">
    <source>
        <dbReference type="ARBA" id="ARBA00022842"/>
    </source>
</evidence>
<dbReference type="Pfam" id="PF13378">
    <property type="entry name" value="MR_MLE_C"/>
    <property type="match status" value="1"/>
</dbReference>
<dbReference type="Gene3D" id="3.30.390.10">
    <property type="entry name" value="Enolase-like, N-terminal domain"/>
    <property type="match status" value="1"/>
</dbReference>
<dbReference type="PANTHER" id="PTHR13794:SF58">
    <property type="entry name" value="MITOCHONDRIAL ENOLASE SUPERFAMILY MEMBER 1"/>
    <property type="match status" value="1"/>
</dbReference>
<evidence type="ECO:0000259" key="5">
    <source>
        <dbReference type="SMART" id="SM00922"/>
    </source>
</evidence>
<feature type="domain" description="Mandelate racemase/muconate lactonizing enzyme C-terminal" evidence="5">
    <location>
        <begin position="154"/>
        <end position="250"/>
    </location>
</feature>
<dbReference type="Proteomes" id="UP000584374">
    <property type="component" value="Unassembled WGS sequence"/>
</dbReference>
<gene>
    <name evidence="6" type="ORF">BJ970_006482</name>
</gene>
<evidence type="ECO:0000313" key="7">
    <source>
        <dbReference type="Proteomes" id="UP000584374"/>
    </source>
</evidence>
<evidence type="ECO:0000313" key="6">
    <source>
        <dbReference type="EMBL" id="MBB5158883.1"/>
    </source>
</evidence>
<dbReference type="PROSITE" id="PS00908">
    <property type="entry name" value="MR_MLE_1"/>
    <property type="match status" value="1"/>
</dbReference>